<organism evidence="5 6">
    <name type="scientific">Brachionus plicatilis</name>
    <name type="common">Marine rotifer</name>
    <name type="synonym">Brachionus muelleri</name>
    <dbReference type="NCBI Taxonomy" id="10195"/>
    <lineage>
        <taxon>Eukaryota</taxon>
        <taxon>Metazoa</taxon>
        <taxon>Spiralia</taxon>
        <taxon>Gnathifera</taxon>
        <taxon>Rotifera</taxon>
        <taxon>Eurotatoria</taxon>
        <taxon>Monogononta</taxon>
        <taxon>Pseudotrocha</taxon>
        <taxon>Ploima</taxon>
        <taxon>Brachionidae</taxon>
        <taxon>Brachionus</taxon>
    </lineage>
</organism>
<reference evidence="5 6" key="1">
    <citation type="journal article" date="2018" name="Sci. Rep.">
        <title>Genomic signatures of local adaptation to the degree of environmental predictability in rotifers.</title>
        <authorList>
            <person name="Franch-Gras L."/>
            <person name="Hahn C."/>
            <person name="Garcia-Roger E.M."/>
            <person name="Carmona M.J."/>
            <person name="Serra M."/>
            <person name="Gomez A."/>
        </authorList>
    </citation>
    <scope>NUCLEOTIDE SEQUENCE [LARGE SCALE GENOMIC DNA]</scope>
    <source>
        <strain evidence="5">HYR1</strain>
    </source>
</reference>
<evidence type="ECO:0000256" key="1">
    <source>
        <dbReference type="ARBA" id="ARBA00022670"/>
    </source>
</evidence>
<evidence type="ECO:0000259" key="4">
    <source>
        <dbReference type="PROSITE" id="PS51829"/>
    </source>
</evidence>
<keyword evidence="3" id="KW-0812">Transmembrane</keyword>
<dbReference type="PROSITE" id="PS51829">
    <property type="entry name" value="P_HOMO_B"/>
    <property type="match status" value="1"/>
</dbReference>
<keyword evidence="6" id="KW-1185">Reference proteome</keyword>
<keyword evidence="3" id="KW-1133">Transmembrane helix</keyword>
<name>A0A3M7PMF3_BRAPC</name>
<dbReference type="AlphaFoldDB" id="A0A3M7PMF3"/>
<dbReference type="SUPFAM" id="SSF49785">
    <property type="entry name" value="Galactose-binding domain-like"/>
    <property type="match status" value="1"/>
</dbReference>
<dbReference type="EMBL" id="REGN01009831">
    <property type="protein sequence ID" value="RNA00306.1"/>
    <property type="molecule type" value="Genomic_DNA"/>
</dbReference>
<dbReference type="GO" id="GO:0006508">
    <property type="term" value="P:proteolysis"/>
    <property type="evidence" value="ECO:0007669"/>
    <property type="project" value="UniProtKB-KW"/>
</dbReference>
<dbReference type="Pfam" id="PF01483">
    <property type="entry name" value="P_proprotein"/>
    <property type="match status" value="1"/>
</dbReference>
<evidence type="ECO:0000313" key="6">
    <source>
        <dbReference type="Proteomes" id="UP000276133"/>
    </source>
</evidence>
<sequence>MPNIFKQNLLNKERSNIDRNIFMLQTSPPLKKKKIINLIFLCYLSAFLFFLQIFYPLFEDNQYHQEYNSPLYVIFSKFPRCFLQRPRDMSQDGFRKWSFMSVQTWGEFPKGDWTLTIGSSDRSQECFTLS</sequence>
<keyword evidence="3" id="KW-0472">Membrane</keyword>
<feature type="transmembrane region" description="Helical" evidence="3">
    <location>
        <begin position="35"/>
        <end position="58"/>
    </location>
</feature>
<evidence type="ECO:0000256" key="3">
    <source>
        <dbReference type="SAM" id="Phobius"/>
    </source>
</evidence>
<dbReference type="OrthoDB" id="300641at2759"/>
<evidence type="ECO:0000313" key="5">
    <source>
        <dbReference type="EMBL" id="RNA00306.1"/>
    </source>
</evidence>
<keyword evidence="2" id="KW-0378">Hydrolase</keyword>
<gene>
    <name evidence="5" type="ORF">BpHYR1_036264</name>
</gene>
<dbReference type="GO" id="GO:0004252">
    <property type="term" value="F:serine-type endopeptidase activity"/>
    <property type="evidence" value="ECO:0007669"/>
    <property type="project" value="InterPro"/>
</dbReference>
<keyword evidence="1" id="KW-0645">Protease</keyword>
<dbReference type="Gene3D" id="2.60.120.260">
    <property type="entry name" value="Galactose-binding domain-like"/>
    <property type="match status" value="1"/>
</dbReference>
<protein>
    <submittedName>
        <fullName evidence="5">Neuroendocrine convertase 1</fullName>
    </submittedName>
</protein>
<proteinExistence type="predicted"/>
<feature type="domain" description="P/Homo B" evidence="4">
    <location>
        <begin position="1"/>
        <end position="130"/>
    </location>
</feature>
<dbReference type="InterPro" id="IPR002884">
    <property type="entry name" value="P_dom"/>
</dbReference>
<accession>A0A3M7PMF3</accession>
<dbReference type="STRING" id="10195.A0A3M7PMF3"/>
<dbReference type="InterPro" id="IPR008979">
    <property type="entry name" value="Galactose-bd-like_sf"/>
</dbReference>
<comment type="caution">
    <text evidence="5">The sequence shown here is derived from an EMBL/GenBank/DDBJ whole genome shotgun (WGS) entry which is preliminary data.</text>
</comment>
<evidence type="ECO:0000256" key="2">
    <source>
        <dbReference type="ARBA" id="ARBA00022801"/>
    </source>
</evidence>
<dbReference type="Proteomes" id="UP000276133">
    <property type="component" value="Unassembled WGS sequence"/>
</dbReference>